<organism evidence="3 4">
    <name type="scientific">Hymenobacter elongatus</name>
    <dbReference type="NCBI Taxonomy" id="877208"/>
    <lineage>
        <taxon>Bacteria</taxon>
        <taxon>Pseudomonadati</taxon>
        <taxon>Bacteroidota</taxon>
        <taxon>Cytophagia</taxon>
        <taxon>Cytophagales</taxon>
        <taxon>Hymenobacteraceae</taxon>
        <taxon>Hymenobacter</taxon>
    </lineage>
</organism>
<feature type="domain" description="IPT/TIG" evidence="2">
    <location>
        <begin position="21"/>
        <end position="80"/>
    </location>
</feature>
<dbReference type="InterPro" id="IPR002909">
    <property type="entry name" value="IPT_dom"/>
</dbReference>
<evidence type="ECO:0000313" key="4">
    <source>
        <dbReference type="Proteomes" id="UP000297739"/>
    </source>
</evidence>
<dbReference type="RefSeq" id="WP_135496164.1">
    <property type="nucleotide sequence ID" value="NZ_SRLD01000003.1"/>
</dbReference>
<evidence type="ECO:0000259" key="2">
    <source>
        <dbReference type="Pfam" id="PF01833"/>
    </source>
</evidence>
<feature type="chain" id="PRO_5021203399" description="IPT/TIG domain-containing protein" evidence="1">
    <location>
        <begin position="20"/>
        <end position="579"/>
    </location>
</feature>
<keyword evidence="1" id="KW-0732">Signal</keyword>
<dbReference type="Pfam" id="PF01833">
    <property type="entry name" value="TIG"/>
    <property type="match status" value="1"/>
</dbReference>
<dbReference type="InterPro" id="IPR014756">
    <property type="entry name" value="Ig_E-set"/>
</dbReference>
<feature type="signal peptide" evidence="1">
    <location>
        <begin position="1"/>
        <end position="19"/>
    </location>
</feature>
<evidence type="ECO:0000256" key="1">
    <source>
        <dbReference type="SAM" id="SignalP"/>
    </source>
</evidence>
<dbReference type="AlphaFoldDB" id="A0A4Z0PQ83"/>
<dbReference type="SUPFAM" id="SSF50965">
    <property type="entry name" value="Galactose oxidase, central domain"/>
    <property type="match status" value="1"/>
</dbReference>
<dbReference type="CDD" id="cd00102">
    <property type="entry name" value="IPT"/>
    <property type="match status" value="1"/>
</dbReference>
<accession>A0A4Z0PQ83</accession>
<proteinExistence type="predicted"/>
<comment type="caution">
    <text evidence="3">The sequence shown here is derived from an EMBL/GenBank/DDBJ whole genome shotgun (WGS) entry which is preliminary data.</text>
</comment>
<dbReference type="InterPro" id="IPR011043">
    <property type="entry name" value="Gal_Oxase/kelch_b-propeller"/>
</dbReference>
<dbReference type="InterPro" id="IPR013783">
    <property type="entry name" value="Ig-like_fold"/>
</dbReference>
<protein>
    <recommendedName>
        <fullName evidence="2">IPT/TIG domain-containing protein</fullName>
    </recommendedName>
</protein>
<gene>
    <name evidence="3" type="ORF">E5J99_02640</name>
</gene>
<reference evidence="3 4" key="1">
    <citation type="submission" date="2019-04" db="EMBL/GenBank/DDBJ databases">
        <authorList>
            <person name="Feng G."/>
            <person name="Zhang J."/>
            <person name="Zhu H."/>
        </authorList>
    </citation>
    <scope>NUCLEOTIDE SEQUENCE [LARGE SCALE GENOMIC DNA]</scope>
    <source>
        <strain evidence="3 4">JCM 17223</strain>
    </source>
</reference>
<dbReference type="OrthoDB" id="9811934at2"/>
<evidence type="ECO:0000313" key="3">
    <source>
        <dbReference type="EMBL" id="TGE19675.1"/>
    </source>
</evidence>
<dbReference type="Proteomes" id="UP000297739">
    <property type="component" value="Unassembled WGS sequence"/>
</dbReference>
<sequence>MTRFYAVLCLLLAWLPAAAQTISSFAPASGNVGTLLTLRGTNLNLVTAVAVGGTAGVILDKTPTALRLLVMPSATSGPLTTTGGTPATSATAFTLTRTTLGTAQQGPKLVGTGAVGSSWQGSSVALSADGTTLAVGGHLDNNSIGATWVFTRSGTSWSQQGPKLVGTGAVGPTVYQGRSVALSADGNTLAVGGAFDNYSSGATWVFTRSGTAWSQQGNKLVGTGGIGPSLFQGYSIALSADATTLAVGGYGDSNGMGATWVFTRSGTSWSQQGNKLVGTGGIARPWQGRSVALSADGTTLAMGGQYDNNDVGATWVFTRSGTAWSQQGNKLVGTGAVATPSYGVSQGYSVALSANGTTLAAGGYYDTNFRGATWVFTRSGTAWSQQGNKLVGTGAIASPSFGVRQGASVALSADGTTLATGGPEDNTNFSGATWVFTRNGTAWSQQGNKLVGTGAAASNVNQGVSVALSADGTVLAVGGPHDNGSNGATWVFSAASSPLALRNVAAPRASADFFPNPVAGQLTVTGGASAGTLRLFDGLGRTVLTGTYRDGQPLNLPALAPGGYWLQLDQQPPRPLLKR</sequence>
<dbReference type="InterPro" id="IPR015943">
    <property type="entry name" value="WD40/YVTN_repeat-like_dom_sf"/>
</dbReference>
<dbReference type="Gene3D" id="2.60.40.10">
    <property type="entry name" value="Immunoglobulins"/>
    <property type="match status" value="1"/>
</dbReference>
<dbReference type="SUPFAM" id="SSF81296">
    <property type="entry name" value="E set domains"/>
    <property type="match status" value="1"/>
</dbReference>
<name>A0A4Z0PQ83_9BACT</name>
<dbReference type="EMBL" id="SRLD01000003">
    <property type="protein sequence ID" value="TGE19675.1"/>
    <property type="molecule type" value="Genomic_DNA"/>
</dbReference>
<keyword evidence="4" id="KW-1185">Reference proteome</keyword>
<dbReference type="Gene3D" id="2.130.10.10">
    <property type="entry name" value="YVTN repeat-like/Quinoprotein amine dehydrogenase"/>
    <property type="match status" value="1"/>
</dbReference>